<name>C0QC53_DESAH</name>
<feature type="coiled-coil region" evidence="1">
    <location>
        <begin position="520"/>
        <end position="581"/>
    </location>
</feature>
<evidence type="ECO:0008006" key="4">
    <source>
        <dbReference type="Google" id="ProtNLM"/>
    </source>
</evidence>
<dbReference type="RefSeq" id="WP_015905804.1">
    <property type="nucleotide sequence ID" value="NC_012108.1"/>
</dbReference>
<dbReference type="Proteomes" id="UP000000442">
    <property type="component" value="Chromosome"/>
</dbReference>
<dbReference type="eggNOG" id="COG1196">
    <property type="taxonomic scope" value="Bacteria"/>
</dbReference>
<accession>C0QC53</accession>
<dbReference type="AlphaFoldDB" id="C0QC53"/>
<organism evidence="2 3">
    <name type="scientific">Desulforapulum autotrophicum (strain ATCC 43914 / DSM 3382 / VKM B-1955 / HRM2)</name>
    <name type="common">Desulfobacterium autotrophicum</name>
    <dbReference type="NCBI Taxonomy" id="177437"/>
    <lineage>
        <taxon>Bacteria</taxon>
        <taxon>Pseudomonadati</taxon>
        <taxon>Thermodesulfobacteriota</taxon>
        <taxon>Desulfobacteria</taxon>
        <taxon>Desulfobacterales</taxon>
        <taxon>Desulfobacteraceae</taxon>
        <taxon>Desulforapulum</taxon>
    </lineage>
</organism>
<dbReference type="HOGENOM" id="CLU_014044_0_0_7"/>
<sequence length="933" mass="107086">MTAKISYGIRRLVLLNTESYSLGDFPLDKPLSISATNNVGKSTAINALQFPFLCNYRDMVFPKDYKQTLKYYFPYENSYVLSEVLTETGTFVVGAAGKGPLSGHEYQLFAIKKELNLEDFLMDATGGAGKKVRTLDQVEQHLGLADHWVKRLKPKQMQDALIGKEITIQGNEKFSIGVFRLKSMTDKNYRLFINVFKNLLHMNDFNMEEVKMFLINSLLPSWESVSYDFMSEYKNFNESLERERDRIAAARSIAKEVQALVRLKADWDEGFEFLSSAFRRIEAGYEREREKKKTDLENMRFAHGEIENQINRIKADNEIQKTAYGRFFSQQEELGKRLAKLERKAAHYALFPGVDVCVQKIALLEDQRDSLVLELGKSTVDPVKRIEQKIKSVQKEIAGFESQLTNIRSNLLFVLKKHFGPEDIQMLMKILNKDILTAFSLENQDLCIHDEPGLVRQLQQLLQRCAKGIYNDGNIRIDLNRVASVDIDDYFNHDRIKQNLALVQKDKAELVKTLDVAKNYQQKEREKKNLDLTIREQSNELEGYKAFLREKQEKPRLEAQLAEAQSELKLVVDRMKDNEDQSALLNKRITGDRFEIEKSQAALLKMEAERQRVLIVKNLEGNTALDREPVLDMDGINIETLINAYVVKREAISDIRARIDQCLVNIELRGGNRFASGRDIPARIKEFEDNTNEESINNYETVLKRNETAATRQLGAMLKNLKDQFHEFVYEIKRFNRDMNKHQISNINKIEFVVDENNNILSIINTLINEDSIFGGDKDIYRVVQRFNELIDKKGVKISLPNLFNLGILVQLENGKEVKSFGSTSIQSTGTDLTVKVVLNVMLLSRILHVKQNQMLNIPAYIDEAGQIDPENQQTLIDQCAKAGFVPIFASVEAQSTAEYWIGLRQVNGKILVEQDDWYRLTAKPLEATTASC</sequence>
<evidence type="ECO:0000313" key="3">
    <source>
        <dbReference type="Proteomes" id="UP000000442"/>
    </source>
</evidence>
<reference evidence="2 3" key="1">
    <citation type="journal article" date="2009" name="Environ. Microbiol.">
        <title>Genome sequence of Desulfobacterium autotrophicum HRM2, a marine sulfate reducer oxidizing organic carbon completely to carbon dioxide.</title>
        <authorList>
            <person name="Strittmatter A.W."/>
            <person name="Liesegang H."/>
            <person name="Rabus R."/>
            <person name="Decker I."/>
            <person name="Amann J."/>
            <person name="Andres S."/>
            <person name="Henne A."/>
            <person name="Fricke W.F."/>
            <person name="Martinez-Arias R."/>
            <person name="Bartels D."/>
            <person name="Goesmann A."/>
            <person name="Krause L."/>
            <person name="Puehler A."/>
            <person name="Klenk H.P."/>
            <person name="Richter M."/>
            <person name="Schuler M."/>
            <person name="Gloeckner F.O."/>
            <person name="Meyerdierks A."/>
            <person name="Gottschalk G."/>
            <person name="Amann R."/>
        </authorList>
    </citation>
    <scope>NUCLEOTIDE SEQUENCE [LARGE SCALE GENOMIC DNA]</scope>
    <source>
        <strain evidence="3">ATCC 43914 / DSM 3382 / HRM2</strain>
    </source>
</reference>
<protein>
    <recommendedName>
        <fullName evidence="4">Chromosome segregation ATPase</fullName>
    </recommendedName>
</protein>
<proteinExistence type="predicted"/>
<keyword evidence="1" id="KW-0175">Coiled coil</keyword>
<dbReference type="KEGG" id="dat:HRM2_40120"/>
<evidence type="ECO:0000256" key="1">
    <source>
        <dbReference type="SAM" id="Coils"/>
    </source>
</evidence>
<keyword evidence="3" id="KW-1185">Reference proteome</keyword>
<evidence type="ECO:0000313" key="2">
    <source>
        <dbReference type="EMBL" id="ACN17070.1"/>
    </source>
</evidence>
<feature type="coiled-coil region" evidence="1">
    <location>
        <begin position="383"/>
        <end position="410"/>
    </location>
</feature>
<dbReference type="STRING" id="177437.HRM2_40120"/>
<dbReference type="EMBL" id="CP001087">
    <property type="protein sequence ID" value="ACN17070.1"/>
    <property type="molecule type" value="Genomic_DNA"/>
</dbReference>
<gene>
    <name evidence="2" type="ordered locus">HRM2_40120</name>
</gene>
<dbReference type="OrthoDB" id="8573214at2"/>